<dbReference type="AlphaFoldDB" id="A0A7J9HH25"/>
<proteinExistence type="predicted"/>
<evidence type="ECO:0000313" key="2">
    <source>
        <dbReference type="Proteomes" id="UP000593560"/>
    </source>
</evidence>
<gene>
    <name evidence="1" type="ORF">Gohar_024796</name>
</gene>
<protein>
    <submittedName>
        <fullName evidence="1">Uncharacterized protein</fullName>
    </submittedName>
</protein>
<feature type="non-terminal residue" evidence="1">
    <location>
        <position position="75"/>
    </location>
</feature>
<evidence type="ECO:0000313" key="1">
    <source>
        <dbReference type="EMBL" id="MBA0809121.1"/>
    </source>
</evidence>
<name>A0A7J9HH25_9ROSI</name>
<reference evidence="1 2" key="1">
    <citation type="journal article" date="2019" name="Genome Biol. Evol.">
        <title>Insights into the evolution of the New World diploid cottons (Gossypium, subgenus Houzingenia) based on genome sequencing.</title>
        <authorList>
            <person name="Grover C.E."/>
            <person name="Arick M.A. 2nd"/>
            <person name="Thrash A."/>
            <person name="Conover J.L."/>
            <person name="Sanders W.S."/>
            <person name="Peterson D.G."/>
            <person name="Frelichowski J.E."/>
            <person name="Scheffler J.A."/>
            <person name="Scheffler B.E."/>
            <person name="Wendel J.F."/>
        </authorList>
    </citation>
    <scope>NUCLEOTIDE SEQUENCE [LARGE SCALE GENOMIC DNA]</scope>
    <source>
        <strain evidence="1">0</strain>
        <tissue evidence="1">Leaf</tissue>
    </source>
</reference>
<dbReference type="EMBL" id="JABFAD010000009">
    <property type="protein sequence ID" value="MBA0809121.1"/>
    <property type="molecule type" value="Genomic_DNA"/>
</dbReference>
<sequence>MHSPCSAGPPPNGRLVARNAITARFSYGAITSIGCNSHSPREAVIRDSALVFYFLFHSLPLNSASVPSILQRFPS</sequence>
<dbReference type="Proteomes" id="UP000593560">
    <property type="component" value="Unassembled WGS sequence"/>
</dbReference>
<keyword evidence="2" id="KW-1185">Reference proteome</keyword>
<accession>A0A7J9HH25</accession>
<organism evidence="1 2">
    <name type="scientific">Gossypium harknessii</name>
    <dbReference type="NCBI Taxonomy" id="34285"/>
    <lineage>
        <taxon>Eukaryota</taxon>
        <taxon>Viridiplantae</taxon>
        <taxon>Streptophyta</taxon>
        <taxon>Embryophyta</taxon>
        <taxon>Tracheophyta</taxon>
        <taxon>Spermatophyta</taxon>
        <taxon>Magnoliopsida</taxon>
        <taxon>eudicotyledons</taxon>
        <taxon>Gunneridae</taxon>
        <taxon>Pentapetalae</taxon>
        <taxon>rosids</taxon>
        <taxon>malvids</taxon>
        <taxon>Malvales</taxon>
        <taxon>Malvaceae</taxon>
        <taxon>Malvoideae</taxon>
        <taxon>Gossypium</taxon>
    </lineage>
</organism>
<dbReference type="OrthoDB" id="10302814at2759"/>
<comment type="caution">
    <text evidence="1">The sequence shown here is derived from an EMBL/GenBank/DDBJ whole genome shotgun (WGS) entry which is preliminary data.</text>
</comment>